<proteinExistence type="predicted"/>
<organism evidence="1 2">
    <name type="scientific">Trichinella nativa</name>
    <dbReference type="NCBI Taxonomy" id="6335"/>
    <lineage>
        <taxon>Eukaryota</taxon>
        <taxon>Metazoa</taxon>
        <taxon>Ecdysozoa</taxon>
        <taxon>Nematoda</taxon>
        <taxon>Enoplea</taxon>
        <taxon>Dorylaimia</taxon>
        <taxon>Trichinellida</taxon>
        <taxon>Trichinellidae</taxon>
        <taxon>Trichinella</taxon>
    </lineage>
</organism>
<gene>
    <name evidence="1" type="ORF">D917_06894</name>
</gene>
<accession>A0A1Y3EQQ9</accession>
<protein>
    <submittedName>
        <fullName evidence="1">Uncharacterized protein</fullName>
    </submittedName>
</protein>
<dbReference type="AlphaFoldDB" id="A0A1Y3EQQ9"/>
<name>A0A1Y3EQQ9_9BILA</name>
<dbReference type="EMBL" id="LVZM01004336">
    <property type="protein sequence ID" value="OUC47501.1"/>
    <property type="molecule type" value="Genomic_DNA"/>
</dbReference>
<reference evidence="1 2" key="1">
    <citation type="submission" date="2015-04" db="EMBL/GenBank/DDBJ databases">
        <title>Draft genome of the roundworm Trichinella nativa.</title>
        <authorList>
            <person name="Mitreva M."/>
        </authorList>
    </citation>
    <scope>NUCLEOTIDE SEQUENCE [LARGE SCALE GENOMIC DNA]</scope>
    <source>
        <strain evidence="1 2">ISS45</strain>
    </source>
</reference>
<dbReference type="Proteomes" id="UP000243006">
    <property type="component" value="Unassembled WGS sequence"/>
</dbReference>
<evidence type="ECO:0000313" key="2">
    <source>
        <dbReference type="Proteomes" id="UP000243006"/>
    </source>
</evidence>
<comment type="caution">
    <text evidence="1">The sequence shown here is derived from an EMBL/GenBank/DDBJ whole genome shotgun (WGS) entry which is preliminary data.</text>
</comment>
<sequence>MLTVEKELQVNVILLVSQQCGQDVAFGFENNNVCKLGWGAKLQNVINNNQSDENSWAWPMFTLYRKAEEATVTGQEKNRTIFNIFSPIAIFMHNNSKQLSQYEAHFLTHFQLIFMHHHLSVQFFNRA</sequence>
<evidence type="ECO:0000313" key="1">
    <source>
        <dbReference type="EMBL" id="OUC47501.1"/>
    </source>
</evidence>